<keyword evidence="6" id="KW-1185">Reference proteome</keyword>
<feature type="compositionally biased region" description="Basic and acidic residues" evidence="3">
    <location>
        <begin position="265"/>
        <end position="276"/>
    </location>
</feature>
<evidence type="ECO:0000256" key="1">
    <source>
        <dbReference type="ARBA" id="ARBA00022884"/>
    </source>
</evidence>
<sequence length="571" mass="61816">MNQAQGGHIRREVESLTLICLAPAKSKAQKMSIGTFLADETYGSWADEMEDNPIPFSSYAPRSGYGGDRERSTFGTSGGYSQEHHERGYSVREELPMPTQPPYTAHIGNLSFDATQADIQELFAECEVTSVRIVEDKLTGSPKGFGYVEFASVDGLKKALTFQGTSLQGRNIRVSIAEPPKDRHDGRDLSDWTRKGPLPDLPGQRRVSDRPGFGGARNFDPASDAANERPGRRGYEAANDGRSRDFSNWERKGPLSPSLQSAPSREGRPHSKDGPQFRRASPAWGEGRSQDGSRPPRREFTERPVPERAPTAPELDNQWRARMRPDAPAQPETPVEPVTPTAAAAAPVPGARPRLNLQKRTIPESEAAAPSPAVAEAQSSIFGGAKPIDTASREKEVAEKRELALQQKKEADEKAKAERLEKQKAEKAAKEEAEKAEANGTKEDTTEGKPVEILKREEGEEKAADDSEKVAEKAVAPTQKTEAGQDKGRPPLQGRTSSGWRNGGGRGRGGPPHSRGGSRSTSQRGPPVQGTPSETASPASPATPDEDGWSTVSAKQKNPRRGNYNRGGQAS</sequence>
<dbReference type="GO" id="GO:0005730">
    <property type="term" value="C:nucleolus"/>
    <property type="evidence" value="ECO:0007669"/>
    <property type="project" value="TreeGrafter"/>
</dbReference>
<dbReference type="Pfam" id="PF00076">
    <property type="entry name" value="RRM_1"/>
    <property type="match status" value="1"/>
</dbReference>
<feature type="compositionally biased region" description="Gly residues" evidence="3">
    <location>
        <begin position="501"/>
        <end position="510"/>
    </location>
</feature>
<feature type="domain" description="RRM" evidence="4">
    <location>
        <begin position="103"/>
        <end position="179"/>
    </location>
</feature>
<protein>
    <recommendedName>
        <fullName evidence="4">RRM domain-containing protein</fullName>
    </recommendedName>
</protein>
<evidence type="ECO:0000259" key="4">
    <source>
        <dbReference type="PROSITE" id="PS50102"/>
    </source>
</evidence>
<reference evidence="5 6" key="1">
    <citation type="submission" date="2014-02" db="EMBL/GenBank/DDBJ databases">
        <title>The Genome Sequence of Trichophyton interdigitale MR816.</title>
        <authorList>
            <consortium name="The Broad Institute Genomics Platform"/>
            <person name="Cuomo C.A."/>
            <person name="White T.C."/>
            <person name="Graser Y."/>
            <person name="Martinez-Rossi N."/>
            <person name="Heitman J."/>
            <person name="Young S.K."/>
            <person name="Zeng Q."/>
            <person name="Gargeya S."/>
            <person name="Abouelleil A."/>
            <person name="Alvarado L."/>
            <person name="Chapman S.B."/>
            <person name="Gainer-Dewar J."/>
            <person name="Goldberg J."/>
            <person name="Griggs A."/>
            <person name="Gujja S."/>
            <person name="Hansen M."/>
            <person name="Howarth C."/>
            <person name="Imamovic A."/>
            <person name="Larimer J."/>
            <person name="Martinez D."/>
            <person name="Murphy C."/>
            <person name="Pearson M.D."/>
            <person name="Persinoti G."/>
            <person name="Poon T."/>
            <person name="Priest M."/>
            <person name="Roberts A.D."/>
            <person name="Saif S."/>
            <person name="Shea T.D."/>
            <person name="Sykes S.N."/>
            <person name="Wortman J."/>
            <person name="Nusbaum C."/>
            <person name="Birren B."/>
        </authorList>
    </citation>
    <scope>NUCLEOTIDE SEQUENCE [LARGE SCALE GENOMIC DNA]</scope>
    <source>
        <strain evidence="5 6">MR816</strain>
    </source>
</reference>
<dbReference type="SUPFAM" id="SSF54928">
    <property type="entry name" value="RNA-binding domain, RBD"/>
    <property type="match status" value="1"/>
</dbReference>
<evidence type="ECO:0000313" key="6">
    <source>
        <dbReference type="Proteomes" id="UP000024533"/>
    </source>
</evidence>
<dbReference type="Gene3D" id="3.30.70.330">
    <property type="match status" value="1"/>
</dbReference>
<dbReference type="InterPro" id="IPR035979">
    <property type="entry name" value="RBD_domain_sf"/>
</dbReference>
<dbReference type="OrthoDB" id="48651at2759"/>
<evidence type="ECO:0000313" key="5">
    <source>
        <dbReference type="EMBL" id="KDB25320.1"/>
    </source>
</evidence>
<evidence type="ECO:0000256" key="2">
    <source>
        <dbReference type="PROSITE-ProRule" id="PRU00176"/>
    </source>
</evidence>
<feature type="compositionally biased region" description="Low complexity" evidence="3">
    <location>
        <begin position="511"/>
        <end position="525"/>
    </location>
</feature>
<evidence type="ECO:0000256" key="3">
    <source>
        <dbReference type="SAM" id="MobiDB-lite"/>
    </source>
</evidence>
<dbReference type="STRING" id="1215338.A0A059JBU3"/>
<feature type="compositionally biased region" description="Low complexity" evidence="3">
    <location>
        <begin position="364"/>
        <end position="380"/>
    </location>
</feature>
<feature type="compositionally biased region" description="Basic and acidic residues" evidence="3">
    <location>
        <begin position="179"/>
        <end position="194"/>
    </location>
</feature>
<dbReference type="HOGENOM" id="CLU_030044_0_1_1"/>
<accession>A0A059JBU3</accession>
<dbReference type="PANTHER" id="PTHR23236:SF11">
    <property type="entry name" value="EUKARYOTIC TRANSLATION INITIATION FACTOR 4H"/>
    <property type="match status" value="1"/>
</dbReference>
<dbReference type="InterPro" id="IPR012677">
    <property type="entry name" value="Nucleotide-bd_a/b_plait_sf"/>
</dbReference>
<dbReference type="PROSITE" id="PS50102">
    <property type="entry name" value="RRM"/>
    <property type="match status" value="1"/>
</dbReference>
<dbReference type="GO" id="GO:0003723">
    <property type="term" value="F:RNA binding"/>
    <property type="evidence" value="ECO:0007669"/>
    <property type="project" value="UniProtKB-UniRule"/>
</dbReference>
<feature type="compositionally biased region" description="Basic and acidic residues" evidence="3">
    <location>
        <begin position="288"/>
        <end position="306"/>
    </location>
</feature>
<feature type="compositionally biased region" description="Basic and acidic residues" evidence="3">
    <location>
        <begin position="391"/>
        <end position="472"/>
    </location>
</feature>
<dbReference type="SMART" id="SM00360">
    <property type="entry name" value="RRM"/>
    <property type="match status" value="1"/>
</dbReference>
<dbReference type="InterPro" id="IPR000504">
    <property type="entry name" value="RRM_dom"/>
</dbReference>
<proteinExistence type="predicted"/>
<dbReference type="AlphaFoldDB" id="A0A059JBU3"/>
<keyword evidence="1 2" id="KW-0694">RNA-binding</keyword>
<name>A0A059JBU3_TRIIM</name>
<dbReference type="EMBL" id="AOKY01000209">
    <property type="protein sequence ID" value="KDB25320.1"/>
    <property type="molecule type" value="Genomic_DNA"/>
</dbReference>
<dbReference type="PANTHER" id="PTHR23236">
    <property type="entry name" value="EUKARYOTIC TRANSLATION INITIATION FACTOR 4B/4H"/>
    <property type="match status" value="1"/>
</dbReference>
<feature type="region of interest" description="Disordered" evidence="3">
    <location>
        <begin position="172"/>
        <end position="571"/>
    </location>
</feature>
<gene>
    <name evidence="5" type="ORF">H109_02857</name>
</gene>
<organism evidence="5 6">
    <name type="scientific">Trichophyton interdigitale (strain MR816)</name>
    <dbReference type="NCBI Taxonomy" id="1215338"/>
    <lineage>
        <taxon>Eukaryota</taxon>
        <taxon>Fungi</taxon>
        <taxon>Dikarya</taxon>
        <taxon>Ascomycota</taxon>
        <taxon>Pezizomycotina</taxon>
        <taxon>Eurotiomycetes</taxon>
        <taxon>Eurotiomycetidae</taxon>
        <taxon>Onygenales</taxon>
        <taxon>Arthrodermataceae</taxon>
        <taxon>Trichophyton</taxon>
    </lineage>
</organism>
<dbReference type="Proteomes" id="UP000024533">
    <property type="component" value="Unassembled WGS sequence"/>
</dbReference>
<comment type="caution">
    <text evidence="5">The sequence shown here is derived from an EMBL/GenBank/DDBJ whole genome shotgun (WGS) entry which is preliminary data.</text>
</comment>
<feature type="region of interest" description="Disordered" evidence="3">
    <location>
        <begin position="58"/>
        <end position="83"/>
    </location>
</feature>
<feature type="compositionally biased region" description="Polar residues" evidence="3">
    <location>
        <begin position="530"/>
        <end position="540"/>
    </location>
</feature>
<feature type="compositionally biased region" description="Basic and acidic residues" evidence="3">
    <location>
        <begin position="226"/>
        <end position="253"/>
    </location>
</feature>
<dbReference type="OMA" id="WTTVPNK"/>
<feature type="compositionally biased region" description="Low complexity" evidence="3">
    <location>
        <begin position="327"/>
        <end position="349"/>
    </location>
</feature>